<gene>
    <name evidence="3" type="ORF">Bathy04g02420</name>
</gene>
<dbReference type="KEGG" id="bpg:Bathy04g02420"/>
<evidence type="ECO:0000256" key="2">
    <source>
        <dbReference type="SAM" id="MobiDB-lite"/>
    </source>
</evidence>
<keyword evidence="4" id="KW-1185">Reference proteome</keyword>
<dbReference type="Proteomes" id="UP000198341">
    <property type="component" value="Chromosome 4"/>
</dbReference>
<feature type="compositionally biased region" description="Basic residues" evidence="2">
    <location>
        <begin position="20"/>
        <end position="29"/>
    </location>
</feature>
<name>K8EDY2_9CHLO</name>
<proteinExistence type="predicted"/>
<feature type="compositionally biased region" description="Low complexity" evidence="2">
    <location>
        <begin position="61"/>
        <end position="96"/>
    </location>
</feature>
<evidence type="ECO:0000256" key="1">
    <source>
        <dbReference type="SAM" id="Coils"/>
    </source>
</evidence>
<sequence length="164" mass="18248">MDFISTLYETFSGQTLGRPDKKRKRKLRAQRGVSVAKSPILMSLKSPQKGKVAKKKSARPNLKSITNTSNNNNNNNNKPVPPNKKSSGKNNNNTTTTDEKKRTSAIQSAIESGEKSTLPSLMRKIETKKRAILVQIEALEKEVRTKKAEVVELEKELLLGASSW</sequence>
<protein>
    <submittedName>
        <fullName evidence="3">Uncharacterized protein</fullName>
    </submittedName>
</protein>
<reference evidence="3 4" key="1">
    <citation type="submission" date="2011-10" db="EMBL/GenBank/DDBJ databases">
        <authorList>
            <person name="Genoscope - CEA"/>
        </authorList>
    </citation>
    <scope>NUCLEOTIDE SEQUENCE [LARGE SCALE GENOMIC DNA]</scope>
    <source>
        <strain evidence="3 4">RCC 1105</strain>
    </source>
</reference>
<keyword evidence="1" id="KW-0175">Coiled coil</keyword>
<evidence type="ECO:0000313" key="4">
    <source>
        <dbReference type="Proteomes" id="UP000198341"/>
    </source>
</evidence>
<dbReference type="AlphaFoldDB" id="K8EDY2"/>
<dbReference type="GeneID" id="19016267"/>
<feature type="region of interest" description="Disordered" evidence="2">
    <location>
        <begin position="14"/>
        <end position="116"/>
    </location>
</feature>
<dbReference type="RefSeq" id="XP_007513706.1">
    <property type="nucleotide sequence ID" value="XM_007513644.1"/>
</dbReference>
<evidence type="ECO:0000313" key="3">
    <source>
        <dbReference type="EMBL" id="CCO16231.1"/>
    </source>
</evidence>
<feature type="compositionally biased region" description="Polar residues" evidence="2">
    <location>
        <begin position="105"/>
        <end position="116"/>
    </location>
</feature>
<dbReference type="EMBL" id="FO082275">
    <property type="protein sequence ID" value="CCO16231.1"/>
    <property type="molecule type" value="Genomic_DNA"/>
</dbReference>
<accession>K8EDY2</accession>
<organism evidence="3 4">
    <name type="scientific">Bathycoccus prasinos</name>
    <dbReference type="NCBI Taxonomy" id="41875"/>
    <lineage>
        <taxon>Eukaryota</taxon>
        <taxon>Viridiplantae</taxon>
        <taxon>Chlorophyta</taxon>
        <taxon>Mamiellophyceae</taxon>
        <taxon>Mamiellales</taxon>
        <taxon>Bathycoccaceae</taxon>
        <taxon>Bathycoccus</taxon>
    </lineage>
</organism>
<feature type="coiled-coil region" evidence="1">
    <location>
        <begin position="122"/>
        <end position="156"/>
    </location>
</feature>